<gene>
    <name evidence="5" type="ORF">QBC42DRAFT_301293</name>
</gene>
<dbReference type="SUPFAM" id="SSF55931">
    <property type="entry name" value="Glutamine synthetase/guanido kinase"/>
    <property type="match status" value="1"/>
</dbReference>
<evidence type="ECO:0000313" key="6">
    <source>
        <dbReference type="Proteomes" id="UP001321749"/>
    </source>
</evidence>
<dbReference type="GO" id="GO:0006542">
    <property type="term" value="P:glutamine biosynthetic process"/>
    <property type="evidence" value="ECO:0007669"/>
    <property type="project" value="InterPro"/>
</dbReference>
<dbReference type="Pfam" id="PF00120">
    <property type="entry name" value="Gln-synt_C"/>
    <property type="match status" value="1"/>
</dbReference>
<dbReference type="SMART" id="SM01230">
    <property type="entry name" value="Gln-synt_C"/>
    <property type="match status" value="1"/>
</dbReference>
<dbReference type="InterPro" id="IPR008146">
    <property type="entry name" value="Gln_synth_cat_dom"/>
</dbReference>
<dbReference type="GO" id="GO:0004356">
    <property type="term" value="F:glutamine synthetase activity"/>
    <property type="evidence" value="ECO:0007669"/>
    <property type="project" value="InterPro"/>
</dbReference>
<sequence>MASHVGLPSSATPQNISSLIRAIRSTPIIDHHAHPLLTHSALHSRPLLAITSEASDNALHSSTTSLSHLRAVRQLASVLGCGLTWESVVAALEQRRLEALEDWTAQCLQGIETILLDDGLDSPEESQDVQWHDAYVREGRRCKRIVRIETVAGGIIKTLGGISSEGGRPPDVLNDLFEEWVREFDRVIKEGIDSEDVVGFKSVIAYRSGLDIKRQVDEDAARRAFAEIMGDYALVNFQKLEEKSLCEWVVHRTAGLIRDYQGRSADEDEYGEEEVPVAVRKKKKPIQFHTGLGDNDLIMAKASPSHLQEFLREYPTVPVVLLHAGYPFTKETGYLASVYENVYADIGEVFPCVSQDGQERILREILEICPWSKILWSTDGHWFPETYLLAIMQMREAFEKVLCDYVRKGHIGWRGAIELVQDVLFKNANKLYSLGLEFTELDEDTDIPLGTYLTDMELLQSFLKDQPTPDFVRICWNDFTASHRMRMVPFRKFISLLSEGESTDIGIAKAVFGMIQNDLLIPAASPSGEYRLHPDFSSLLAGPIPGHISMHGEFREQSGARVPLCPRSLLHRAVEAGIESNLTFLLGFEIEFLLLERNTQPNSSYRYSTLATDGHAWSVSRYFADPRISSLLRDMVSSLADSNIFVEQLHAESAKGQFELILPPYPPVQAVDVLLHARNIMSALATAAGYKLTLHPKPFANACGTAAHMHMSISSANGSNPETYTPFYAGVLKHLRAITAFTYSNPSSYERAQDGAWAGGRWVAWGTQNRETALRKIEGSHWEFKTMDGLANPYFAVAAILFAGVKGYNAGEEMVWGDCEIDPAKLTANDRKELGVSKMLPGSLEEALAALKGDEELTEMLGTELVERYVAIKEYELGVLNEMGGDERKEWLMERY</sequence>
<dbReference type="PROSITE" id="PS51987">
    <property type="entry name" value="GS_CATALYTIC"/>
    <property type="match status" value="1"/>
</dbReference>
<dbReference type="InterPro" id="IPR014746">
    <property type="entry name" value="Gln_synth/guanido_kin_cat_dom"/>
</dbReference>
<organism evidence="5 6">
    <name type="scientific">Cladorrhinum samala</name>
    <dbReference type="NCBI Taxonomy" id="585594"/>
    <lineage>
        <taxon>Eukaryota</taxon>
        <taxon>Fungi</taxon>
        <taxon>Dikarya</taxon>
        <taxon>Ascomycota</taxon>
        <taxon>Pezizomycotina</taxon>
        <taxon>Sordariomycetes</taxon>
        <taxon>Sordariomycetidae</taxon>
        <taxon>Sordariales</taxon>
        <taxon>Podosporaceae</taxon>
        <taxon>Cladorrhinum</taxon>
    </lineage>
</organism>
<dbReference type="Proteomes" id="UP001321749">
    <property type="component" value="Unassembled WGS sequence"/>
</dbReference>
<dbReference type="Gene3D" id="3.20.20.140">
    <property type="entry name" value="Metal-dependent hydrolases"/>
    <property type="match status" value="1"/>
</dbReference>
<comment type="similarity">
    <text evidence="2 3">Belongs to the glutamine synthetase family.</text>
</comment>
<keyword evidence="6" id="KW-1185">Reference proteome</keyword>
<evidence type="ECO:0000259" key="4">
    <source>
        <dbReference type="PROSITE" id="PS51987"/>
    </source>
</evidence>
<dbReference type="SUPFAM" id="SSF51556">
    <property type="entry name" value="Metallo-dependent hydrolases"/>
    <property type="match status" value="1"/>
</dbReference>
<dbReference type="Gene3D" id="3.10.20.70">
    <property type="entry name" value="Glutamine synthetase, N-terminal domain"/>
    <property type="match status" value="1"/>
</dbReference>
<comment type="caution">
    <text evidence="5">The sequence shown here is derived from an EMBL/GenBank/DDBJ whole genome shotgun (WGS) entry which is preliminary data.</text>
</comment>
<evidence type="ECO:0000256" key="3">
    <source>
        <dbReference type="RuleBase" id="RU000384"/>
    </source>
</evidence>
<dbReference type="EMBL" id="MU865124">
    <property type="protein sequence ID" value="KAK4457297.1"/>
    <property type="molecule type" value="Genomic_DNA"/>
</dbReference>
<feature type="domain" description="GS catalytic" evidence="4">
    <location>
        <begin position="566"/>
        <end position="896"/>
    </location>
</feature>
<dbReference type="FunFam" id="3.30.590.10:FF:000013">
    <property type="entry name" value="Related to fluG protein"/>
    <property type="match status" value="1"/>
</dbReference>
<dbReference type="AlphaFoldDB" id="A0AAV9HCV6"/>
<evidence type="ECO:0000313" key="5">
    <source>
        <dbReference type="EMBL" id="KAK4457297.1"/>
    </source>
</evidence>
<dbReference type="InterPro" id="IPR006680">
    <property type="entry name" value="Amidohydro-rel"/>
</dbReference>
<reference evidence="5" key="2">
    <citation type="submission" date="2023-06" db="EMBL/GenBank/DDBJ databases">
        <authorList>
            <consortium name="Lawrence Berkeley National Laboratory"/>
            <person name="Mondo S.J."/>
            <person name="Hensen N."/>
            <person name="Bonometti L."/>
            <person name="Westerberg I."/>
            <person name="Brannstrom I.O."/>
            <person name="Guillou S."/>
            <person name="Cros-Aarteil S."/>
            <person name="Calhoun S."/>
            <person name="Haridas S."/>
            <person name="Kuo A."/>
            <person name="Pangilinan J."/>
            <person name="Riley R."/>
            <person name="Labutti K."/>
            <person name="Andreopoulos B."/>
            <person name="Lipzen A."/>
            <person name="Chen C."/>
            <person name="Yanf M."/>
            <person name="Daum C."/>
            <person name="Ng V."/>
            <person name="Clum A."/>
            <person name="Steindorff A."/>
            <person name="Ohm R."/>
            <person name="Martin F."/>
            <person name="Silar P."/>
            <person name="Natvig D."/>
            <person name="Lalanne C."/>
            <person name="Gautier V."/>
            <person name="Ament-Velasquez S.L."/>
            <person name="Kruys A."/>
            <person name="Hutchinson M.I."/>
            <person name="Powell A.J."/>
            <person name="Barry K."/>
            <person name="Miller A.N."/>
            <person name="Grigoriev I.V."/>
            <person name="Debuchy R."/>
            <person name="Gladieux P."/>
            <person name="Thoren M.H."/>
            <person name="Johannesson H."/>
        </authorList>
    </citation>
    <scope>NUCLEOTIDE SEQUENCE</scope>
    <source>
        <strain evidence="5">PSN324</strain>
    </source>
</reference>
<dbReference type="GO" id="GO:0016787">
    <property type="term" value="F:hydrolase activity"/>
    <property type="evidence" value="ECO:0007669"/>
    <property type="project" value="InterPro"/>
</dbReference>
<evidence type="ECO:0000256" key="2">
    <source>
        <dbReference type="PROSITE-ProRule" id="PRU01331"/>
    </source>
</evidence>
<dbReference type="Pfam" id="PF04909">
    <property type="entry name" value="Amidohydro_2"/>
    <property type="match status" value="1"/>
</dbReference>
<dbReference type="PANTHER" id="PTHR43383:SF2">
    <property type="entry name" value="AMIDOHYDROLASE 2 FAMILY PROTEIN"/>
    <property type="match status" value="1"/>
</dbReference>
<protein>
    <recommendedName>
        <fullName evidence="1">Glutamine synthetase</fullName>
    </recommendedName>
</protein>
<dbReference type="InterPro" id="IPR036651">
    <property type="entry name" value="Gln_synt_N_sf"/>
</dbReference>
<reference evidence="5" key="1">
    <citation type="journal article" date="2023" name="Mol. Phylogenet. Evol.">
        <title>Genome-scale phylogeny and comparative genomics of the fungal order Sordariales.</title>
        <authorList>
            <person name="Hensen N."/>
            <person name="Bonometti L."/>
            <person name="Westerberg I."/>
            <person name="Brannstrom I.O."/>
            <person name="Guillou S."/>
            <person name="Cros-Aarteil S."/>
            <person name="Calhoun S."/>
            <person name="Haridas S."/>
            <person name="Kuo A."/>
            <person name="Mondo S."/>
            <person name="Pangilinan J."/>
            <person name="Riley R."/>
            <person name="LaButti K."/>
            <person name="Andreopoulos B."/>
            <person name="Lipzen A."/>
            <person name="Chen C."/>
            <person name="Yan M."/>
            <person name="Daum C."/>
            <person name="Ng V."/>
            <person name="Clum A."/>
            <person name="Steindorff A."/>
            <person name="Ohm R.A."/>
            <person name="Martin F."/>
            <person name="Silar P."/>
            <person name="Natvig D.O."/>
            <person name="Lalanne C."/>
            <person name="Gautier V."/>
            <person name="Ament-Velasquez S.L."/>
            <person name="Kruys A."/>
            <person name="Hutchinson M.I."/>
            <person name="Powell A.J."/>
            <person name="Barry K."/>
            <person name="Miller A.N."/>
            <person name="Grigoriev I.V."/>
            <person name="Debuchy R."/>
            <person name="Gladieux P."/>
            <person name="Hiltunen Thoren M."/>
            <person name="Johannesson H."/>
        </authorList>
    </citation>
    <scope>NUCLEOTIDE SEQUENCE</scope>
    <source>
        <strain evidence="5">PSN324</strain>
    </source>
</reference>
<dbReference type="PANTHER" id="PTHR43383">
    <property type="entry name" value="NODULIN 6"/>
    <property type="match status" value="1"/>
</dbReference>
<evidence type="ECO:0000256" key="1">
    <source>
        <dbReference type="ARBA" id="ARBA00021364"/>
    </source>
</evidence>
<accession>A0AAV9HCV6</accession>
<dbReference type="Gene3D" id="3.30.590.10">
    <property type="entry name" value="Glutamine synthetase/guanido kinase, catalytic domain"/>
    <property type="match status" value="1"/>
</dbReference>
<name>A0AAV9HCV6_9PEZI</name>
<dbReference type="InterPro" id="IPR032466">
    <property type="entry name" value="Metal_Hydrolase"/>
</dbReference>
<proteinExistence type="inferred from homology"/>